<gene>
    <name evidence="2" type="ORF">LX87_01153</name>
</gene>
<dbReference type="CDD" id="cd20292">
    <property type="entry name" value="cupin_QdtA-like"/>
    <property type="match status" value="1"/>
</dbReference>
<accession>A0A327X8G1</accession>
<dbReference type="InterPro" id="IPR011051">
    <property type="entry name" value="RmlC_Cupin_sf"/>
</dbReference>
<evidence type="ECO:0000313" key="2">
    <source>
        <dbReference type="EMBL" id="RAK03031.1"/>
    </source>
</evidence>
<dbReference type="AlphaFoldDB" id="A0A327X8G1"/>
<dbReference type="Proteomes" id="UP000248790">
    <property type="component" value="Unassembled WGS sequence"/>
</dbReference>
<dbReference type="Gene3D" id="2.60.120.10">
    <property type="entry name" value="Jelly Rolls"/>
    <property type="match status" value="1"/>
</dbReference>
<dbReference type="SUPFAM" id="SSF51182">
    <property type="entry name" value="RmlC-like cupins"/>
    <property type="match status" value="1"/>
</dbReference>
<reference evidence="2 3" key="1">
    <citation type="submission" date="2018-06" db="EMBL/GenBank/DDBJ databases">
        <title>Genomic Encyclopedia of Archaeal and Bacterial Type Strains, Phase II (KMG-II): from individual species to whole genera.</title>
        <authorList>
            <person name="Goeker M."/>
        </authorList>
    </citation>
    <scope>NUCLEOTIDE SEQUENCE [LARGE SCALE GENOMIC DNA]</scope>
    <source>
        <strain evidence="2 3">DSM 21851</strain>
    </source>
</reference>
<feature type="domain" description="Sugar 3,4-ketoisomerase QdtA cupin" evidence="1">
    <location>
        <begin position="3"/>
        <end position="119"/>
    </location>
</feature>
<dbReference type="EMBL" id="QLMC01000001">
    <property type="protein sequence ID" value="RAK03031.1"/>
    <property type="molecule type" value="Genomic_DNA"/>
</dbReference>
<comment type="caution">
    <text evidence="2">The sequence shown here is derived from an EMBL/GenBank/DDBJ whole genome shotgun (WGS) entry which is preliminary data.</text>
</comment>
<dbReference type="Pfam" id="PF05523">
    <property type="entry name" value="FdtA"/>
    <property type="match status" value="1"/>
</dbReference>
<dbReference type="InterPro" id="IPR014710">
    <property type="entry name" value="RmlC-like_jellyroll"/>
</dbReference>
<dbReference type="OrthoDB" id="9795513at2"/>
<proteinExistence type="predicted"/>
<protein>
    <submittedName>
        <fullName evidence="2">WxcM-like protein</fullName>
    </submittedName>
</protein>
<sequence length="125" mass="14620">MPQLLHLNTFTSDSGNLTVLENVMPGSIKRFFYIYDAEAAQRAGHRHCRAWHAMMCVNGSCRVYCHDGRDEQYIVLDHPQKCLVLEPRDWHSMDQFTRGAILLVLSNEYYDPADYIYERYSLQTV</sequence>
<keyword evidence="3" id="KW-1185">Reference proteome</keyword>
<evidence type="ECO:0000313" key="3">
    <source>
        <dbReference type="Proteomes" id="UP000248790"/>
    </source>
</evidence>
<dbReference type="InterPro" id="IPR008894">
    <property type="entry name" value="QdtA_cupin_dom"/>
</dbReference>
<dbReference type="RefSeq" id="WP_111627179.1">
    <property type="nucleotide sequence ID" value="NZ_QLMC01000001.1"/>
</dbReference>
<name>A0A327X8G1_LARAB</name>
<organism evidence="2 3">
    <name type="scientific">Larkinella arboricola</name>
    <dbReference type="NCBI Taxonomy" id="643671"/>
    <lineage>
        <taxon>Bacteria</taxon>
        <taxon>Pseudomonadati</taxon>
        <taxon>Bacteroidota</taxon>
        <taxon>Cytophagia</taxon>
        <taxon>Cytophagales</taxon>
        <taxon>Spirosomataceae</taxon>
        <taxon>Larkinella</taxon>
    </lineage>
</organism>
<evidence type="ECO:0000259" key="1">
    <source>
        <dbReference type="Pfam" id="PF05523"/>
    </source>
</evidence>